<evidence type="ECO:0000256" key="7">
    <source>
        <dbReference type="ARBA" id="ARBA00022771"/>
    </source>
</evidence>
<dbReference type="AlphaFoldDB" id="A0AAD8SG90"/>
<evidence type="ECO:0000256" key="10">
    <source>
        <dbReference type="PROSITE-ProRule" id="PRU00455"/>
    </source>
</evidence>
<proteinExistence type="inferred from homology"/>
<evidence type="ECO:0000313" key="13">
    <source>
        <dbReference type="Proteomes" id="UP001231189"/>
    </source>
</evidence>
<dbReference type="PANTHER" id="PTHR10315">
    <property type="entry name" value="E3 UBIQUITIN PROTEIN LIGASE SIAH"/>
    <property type="match status" value="1"/>
</dbReference>
<keyword evidence="13" id="KW-1185">Reference proteome</keyword>
<sequence>MEGCSFNKRQIESPRGGDCNAKRQNVSIGLDALECSVCSEPLKPPIYQCSLGHFLCLSCHCENQDKKCHLCSVETSFNRCFGMEHVVKSVTVGCSNAKYGCAEQVSYYHKEEHEKACPNAPCFCPEFGCGFAGSTMALLGHLAAQHKCPVSTFHESGTVNVCLYLEPGLRALHCSDDNQIFLFNMASEAFGHAISVVWVQPKVIEPTFTCHMHYDSSTPDDSQSSSCTIRSSSLSDGLPEGYDLIVPKGKVSDEENGIMLRADIRVTRKVFYHSDYEPPLGCRKGKVGTRYYSNSNGEPPRPLAARFIPECSDSDDERPLAARFSKICGYKY</sequence>
<dbReference type="Proteomes" id="UP001231189">
    <property type="component" value="Unassembled WGS sequence"/>
</dbReference>
<evidence type="ECO:0000256" key="3">
    <source>
        <dbReference type="ARBA" id="ARBA00009119"/>
    </source>
</evidence>
<dbReference type="InterPro" id="IPR013083">
    <property type="entry name" value="Znf_RING/FYVE/PHD"/>
</dbReference>
<dbReference type="GO" id="GO:0061630">
    <property type="term" value="F:ubiquitin protein ligase activity"/>
    <property type="evidence" value="ECO:0007669"/>
    <property type="project" value="UniProtKB-EC"/>
</dbReference>
<gene>
    <name evidence="12" type="ORF">QYE76_068175</name>
</gene>
<keyword evidence="7 10" id="KW-0863">Zinc-finger</keyword>
<protein>
    <recommendedName>
        <fullName evidence="4">RING-type E3 ubiquitin transferase</fullName>
        <ecNumber evidence="4">2.3.2.27</ecNumber>
    </recommendedName>
</protein>
<dbReference type="Gene3D" id="3.30.40.10">
    <property type="entry name" value="Zinc/RING finger domain, C3HC4 (zinc finger)"/>
    <property type="match status" value="1"/>
</dbReference>
<dbReference type="PROSITE" id="PS51081">
    <property type="entry name" value="ZF_SIAH"/>
    <property type="match status" value="1"/>
</dbReference>
<organism evidence="12 13">
    <name type="scientific">Lolium multiflorum</name>
    <name type="common">Italian ryegrass</name>
    <name type="synonym">Lolium perenne subsp. multiflorum</name>
    <dbReference type="NCBI Taxonomy" id="4521"/>
    <lineage>
        <taxon>Eukaryota</taxon>
        <taxon>Viridiplantae</taxon>
        <taxon>Streptophyta</taxon>
        <taxon>Embryophyta</taxon>
        <taxon>Tracheophyta</taxon>
        <taxon>Spermatophyta</taxon>
        <taxon>Magnoliopsida</taxon>
        <taxon>Liliopsida</taxon>
        <taxon>Poales</taxon>
        <taxon>Poaceae</taxon>
        <taxon>BOP clade</taxon>
        <taxon>Pooideae</taxon>
        <taxon>Poodae</taxon>
        <taxon>Poeae</taxon>
        <taxon>Poeae Chloroplast Group 2 (Poeae type)</taxon>
        <taxon>Loliodinae</taxon>
        <taxon>Loliinae</taxon>
        <taxon>Lolium</taxon>
    </lineage>
</organism>
<evidence type="ECO:0000256" key="5">
    <source>
        <dbReference type="ARBA" id="ARBA00022679"/>
    </source>
</evidence>
<evidence type="ECO:0000256" key="4">
    <source>
        <dbReference type="ARBA" id="ARBA00012483"/>
    </source>
</evidence>
<dbReference type="EC" id="2.3.2.27" evidence="4"/>
<keyword evidence="9" id="KW-0862">Zinc</keyword>
<accession>A0AAD8SG90</accession>
<dbReference type="EMBL" id="JAUUTY010000004">
    <property type="protein sequence ID" value="KAK1650370.1"/>
    <property type="molecule type" value="Genomic_DNA"/>
</dbReference>
<dbReference type="SUPFAM" id="SSF49599">
    <property type="entry name" value="TRAF domain-like"/>
    <property type="match status" value="1"/>
</dbReference>
<keyword evidence="8" id="KW-0833">Ubl conjugation pathway</keyword>
<dbReference type="InterPro" id="IPR049548">
    <property type="entry name" value="Sina-like_RING"/>
</dbReference>
<evidence type="ECO:0000256" key="1">
    <source>
        <dbReference type="ARBA" id="ARBA00000900"/>
    </source>
</evidence>
<dbReference type="InterPro" id="IPR013010">
    <property type="entry name" value="Znf_SIAH"/>
</dbReference>
<evidence type="ECO:0000313" key="12">
    <source>
        <dbReference type="EMBL" id="KAK1650370.1"/>
    </source>
</evidence>
<dbReference type="InterPro" id="IPR052088">
    <property type="entry name" value="E3_ubiquitin-ligase_SINA"/>
</dbReference>
<comment type="catalytic activity">
    <reaction evidence="1">
        <text>S-ubiquitinyl-[E2 ubiquitin-conjugating enzyme]-L-cysteine + [acceptor protein]-L-lysine = [E2 ubiquitin-conjugating enzyme]-L-cysteine + N(6)-ubiquitinyl-[acceptor protein]-L-lysine.</text>
        <dbReference type="EC" id="2.3.2.27"/>
    </reaction>
</comment>
<evidence type="ECO:0000256" key="2">
    <source>
        <dbReference type="ARBA" id="ARBA00004906"/>
    </source>
</evidence>
<evidence type="ECO:0000256" key="9">
    <source>
        <dbReference type="ARBA" id="ARBA00022833"/>
    </source>
</evidence>
<evidence type="ECO:0000256" key="6">
    <source>
        <dbReference type="ARBA" id="ARBA00022723"/>
    </source>
</evidence>
<comment type="caution">
    <text evidence="12">The sequence shown here is derived from an EMBL/GenBank/DDBJ whole genome shotgun (WGS) entry which is preliminary data.</text>
</comment>
<evidence type="ECO:0000259" key="11">
    <source>
        <dbReference type="PROSITE" id="PS51081"/>
    </source>
</evidence>
<dbReference type="PANTHER" id="PTHR10315:SF126">
    <property type="entry name" value="RING-TYPE E3 UBIQUITIN TRANSFERASE"/>
    <property type="match status" value="1"/>
</dbReference>
<comment type="pathway">
    <text evidence="2">Protein modification; protein ubiquitination.</text>
</comment>
<dbReference type="Pfam" id="PF21361">
    <property type="entry name" value="Sina_ZnF"/>
    <property type="match status" value="1"/>
</dbReference>
<keyword evidence="6" id="KW-0479">Metal-binding</keyword>
<dbReference type="GO" id="GO:0005737">
    <property type="term" value="C:cytoplasm"/>
    <property type="evidence" value="ECO:0007669"/>
    <property type="project" value="TreeGrafter"/>
</dbReference>
<comment type="similarity">
    <text evidence="3">Belongs to the SINA (Seven in absentia) family.</text>
</comment>
<name>A0AAD8SG90_LOLMU</name>
<keyword evidence="5" id="KW-0808">Transferase</keyword>
<dbReference type="GO" id="GO:0008270">
    <property type="term" value="F:zinc ion binding"/>
    <property type="evidence" value="ECO:0007669"/>
    <property type="project" value="UniProtKB-KW"/>
</dbReference>
<reference evidence="12" key="1">
    <citation type="submission" date="2023-07" db="EMBL/GenBank/DDBJ databases">
        <title>A chromosome-level genome assembly of Lolium multiflorum.</title>
        <authorList>
            <person name="Chen Y."/>
            <person name="Copetti D."/>
            <person name="Kolliker R."/>
            <person name="Studer B."/>
        </authorList>
    </citation>
    <scope>NUCLEOTIDE SEQUENCE</scope>
    <source>
        <strain evidence="12">02402/16</strain>
        <tissue evidence="12">Leaf</tissue>
    </source>
</reference>
<dbReference type="Pfam" id="PF21362">
    <property type="entry name" value="Sina_RING"/>
    <property type="match status" value="1"/>
</dbReference>
<feature type="domain" description="SIAH-type" evidence="11">
    <location>
        <begin position="89"/>
        <end position="147"/>
    </location>
</feature>
<evidence type="ECO:0000256" key="8">
    <source>
        <dbReference type="ARBA" id="ARBA00022786"/>
    </source>
</evidence>